<feature type="site" description="Catalytically relevant" evidence="6">
    <location>
        <position position="103"/>
    </location>
</feature>
<dbReference type="GO" id="GO:0046872">
    <property type="term" value="F:metal ion binding"/>
    <property type="evidence" value="ECO:0007669"/>
    <property type="project" value="UniProtKB-KW"/>
</dbReference>
<dbReference type="GO" id="GO:0005975">
    <property type="term" value="P:carbohydrate metabolic process"/>
    <property type="evidence" value="ECO:0007669"/>
    <property type="project" value="InterPro"/>
</dbReference>
<evidence type="ECO:0000256" key="5">
    <source>
        <dbReference type="PIRSR" id="PIRSR004692-2"/>
    </source>
</evidence>
<keyword evidence="2" id="KW-0677">Repeat</keyword>
<evidence type="ECO:0000259" key="9">
    <source>
        <dbReference type="PROSITE" id="PS51464"/>
    </source>
</evidence>
<accession>A0AAE9ZAV1</accession>
<evidence type="ECO:0000256" key="6">
    <source>
        <dbReference type="PIRSR" id="PIRSR004692-3"/>
    </source>
</evidence>
<dbReference type="Gene3D" id="3.10.580.10">
    <property type="entry name" value="CBS-domain"/>
    <property type="match status" value="1"/>
</dbReference>
<dbReference type="PIRSF" id="PIRSF004692">
    <property type="entry name" value="KdsD_KpsF"/>
    <property type="match status" value="1"/>
</dbReference>
<dbReference type="CDD" id="cd05014">
    <property type="entry name" value="SIS_Kpsf"/>
    <property type="match status" value="1"/>
</dbReference>
<evidence type="ECO:0000256" key="4">
    <source>
        <dbReference type="PIRNR" id="PIRNR004692"/>
    </source>
</evidence>
<dbReference type="InterPro" id="IPR046342">
    <property type="entry name" value="CBS_dom_sf"/>
</dbReference>
<dbReference type="Pfam" id="PF00571">
    <property type="entry name" value="CBS"/>
    <property type="match status" value="2"/>
</dbReference>
<feature type="domain" description="SIS" evidence="9">
    <location>
        <begin position="33"/>
        <end position="176"/>
    </location>
</feature>
<dbReference type="PANTHER" id="PTHR42745:SF1">
    <property type="entry name" value="ARABINOSE 5-PHOSPHATE ISOMERASE KDSD"/>
    <property type="match status" value="1"/>
</dbReference>
<evidence type="ECO:0000256" key="3">
    <source>
        <dbReference type="ARBA" id="ARBA00023122"/>
    </source>
</evidence>
<dbReference type="GO" id="GO:0019146">
    <property type="term" value="F:arabinose-5-phosphate isomerase activity"/>
    <property type="evidence" value="ECO:0007669"/>
    <property type="project" value="UniProtKB-ARBA"/>
</dbReference>
<dbReference type="Gene3D" id="3.40.50.10490">
    <property type="entry name" value="Glucose-6-phosphate isomerase like protein, domain 1"/>
    <property type="match status" value="1"/>
</dbReference>
<evidence type="ECO:0000313" key="10">
    <source>
        <dbReference type="EMBL" id="WDI31029.1"/>
    </source>
</evidence>
<name>A0AAE9ZAV1_9PROT</name>
<dbReference type="FunFam" id="3.40.50.10490:FF:000011">
    <property type="entry name" value="Arabinose 5-phosphate isomerase"/>
    <property type="match status" value="1"/>
</dbReference>
<feature type="site" description="Catalytically relevant" evidence="6">
    <location>
        <position position="51"/>
    </location>
</feature>
<evidence type="ECO:0000256" key="2">
    <source>
        <dbReference type="ARBA" id="ARBA00022737"/>
    </source>
</evidence>
<evidence type="ECO:0000313" key="11">
    <source>
        <dbReference type="Proteomes" id="UP001214043"/>
    </source>
</evidence>
<feature type="site" description="Catalytically relevant" evidence="6">
    <location>
        <position position="144"/>
    </location>
</feature>
<keyword evidence="3 7" id="KW-0129">CBS domain</keyword>
<protein>
    <submittedName>
        <fullName evidence="10">KpsF/GutQ family sugar-phosphate isomerase</fullName>
    </submittedName>
</protein>
<dbReference type="Proteomes" id="UP001214043">
    <property type="component" value="Chromosome"/>
</dbReference>
<keyword evidence="10" id="KW-0413">Isomerase</keyword>
<feature type="site" description="Catalytically relevant" evidence="6">
    <location>
        <position position="185"/>
    </location>
</feature>
<evidence type="ECO:0000259" key="8">
    <source>
        <dbReference type="PROSITE" id="PS51371"/>
    </source>
</evidence>
<comment type="similarity">
    <text evidence="1 4">Belongs to the SIS family. GutQ/KpsF subfamily.</text>
</comment>
<dbReference type="PROSITE" id="PS51371">
    <property type="entry name" value="CBS"/>
    <property type="match status" value="2"/>
</dbReference>
<reference evidence="10" key="1">
    <citation type="submission" date="2023-02" db="EMBL/GenBank/DDBJ databases">
        <title>Genome sequence of Hyphococcus flavus.</title>
        <authorList>
            <person name="Rong J.-C."/>
            <person name="Zhao Q."/>
            <person name="Yi M."/>
            <person name="Wu J.-Y."/>
        </authorList>
    </citation>
    <scope>NUCLEOTIDE SEQUENCE</scope>
    <source>
        <strain evidence="10">MCCC 1K03223</strain>
    </source>
</reference>
<dbReference type="EMBL" id="CP118166">
    <property type="protein sequence ID" value="WDI31029.1"/>
    <property type="molecule type" value="Genomic_DNA"/>
</dbReference>
<sequence>MTDPLAIAREVLTQEIRGLELLKSALAEDFASAVALLNSSDGRVVVTGMGKSGHVARKIAATLASTGTPAMFVHPAEASHGDLGMISADDVILALSKSGETAELGDLLAHAARFTIPIVAITAEANSTLAKAAVASLILPDAEEACDQTFAPTTSTTMMMALGDALAVALLRERGFTAGDFQGFHPGGRLGAALRRARDLMHGSDALPLASADASMSEIVKIISDGGFGCVGVVTNEGQLEGIITDGDIRRHFDSAAKNKLARDVMTKEPRTATLDTLAGDVLAHMSRNKITAVFVINNGKPVGIIHVHDCLSIGVL</sequence>
<dbReference type="PANTHER" id="PTHR42745">
    <property type="match status" value="1"/>
</dbReference>
<dbReference type="GO" id="GO:1901135">
    <property type="term" value="P:carbohydrate derivative metabolic process"/>
    <property type="evidence" value="ECO:0007669"/>
    <property type="project" value="InterPro"/>
</dbReference>
<organism evidence="10 11">
    <name type="scientific">Hyphococcus flavus</name>
    <dbReference type="NCBI Taxonomy" id="1866326"/>
    <lineage>
        <taxon>Bacteria</taxon>
        <taxon>Pseudomonadati</taxon>
        <taxon>Pseudomonadota</taxon>
        <taxon>Alphaproteobacteria</taxon>
        <taxon>Parvularculales</taxon>
        <taxon>Parvularculaceae</taxon>
        <taxon>Hyphococcus</taxon>
    </lineage>
</organism>
<dbReference type="Pfam" id="PF01380">
    <property type="entry name" value="SIS"/>
    <property type="match status" value="1"/>
</dbReference>
<keyword evidence="5" id="KW-0479">Metal-binding</keyword>
<dbReference type="RefSeq" id="WP_274492851.1">
    <property type="nucleotide sequence ID" value="NZ_CP118166.1"/>
</dbReference>
<dbReference type="SUPFAM" id="SSF53697">
    <property type="entry name" value="SIS domain"/>
    <property type="match status" value="1"/>
</dbReference>
<dbReference type="InterPro" id="IPR004800">
    <property type="entry name" value="KdsD/KpsF-type"/>
</dbReference>
<dbReference type="PROSITE" id="PS51464">
    <property type="entry name" value="SIS"/>
    <property type="match status" value="1"/>
</dbReference>
<keyword evidence="5" id="KW-0862">Zinc</keyword>
<dbReference type="InterPro" id="IPR000644">
    <property type="entry name" value="CBS_dom"/>
</dbReference>
<dbReference type="InterPro" id="IPR050986">
    <property type="entry name" value="GutQ/KpsF_isomerases"/>
</dbReference>
<gene>
    <name evidence="10" type="ORF">PUV54_13810</name>
</gene>
<dbReference type="InterPro" id="IPR035474">
    <property type="entry name" value="SIS_Kpsf"/>
</dbReference>
<dbReference type="GO" id="GO:0097367">
    <property type="term" value="F:carbohydrate derivative binding"/>
    <property type="evidence" value="ECO:0007669"/>
    <property type="project" value="InterPro"/>
</dbReference>
<feature type="domain" description="CBS" evidence="8">
    <location>
        <begin position="266"/>
        <end position="317"/>
    </location>
</feature>
<evidence type="ECO:0000256" key="1">
    <source>
        <dbReference type="ARBA" id="ARBA00008165"/>
    </source>
</evidence>
<proteinExistence type="inferred from homology"/>
<dbReference type="InterPro" id="IPR046348">
    <property type="entry name" value="SIS_dom_sf"/>
</dbReference>
<keyword evidence="11" id="KW-1185">Reference proteome</keyword>
<dbReference type="SMART" id="SM00116">
    <property type="entry name" value="CBS"/>
    <property type="match status" value="2"/>
</dbReference>
<dbReference type="InterPro" id="IPR001347">
    <property type="entry name" value="SIS_dom"/>
</dbReference>
<feature type="binding site" evidence="5">
    <location>
        <position position="74"/>
    </location>
    <ligand>
        <name>Zn(2+)</name>
        <dbReference type="ChEBI" id="CHEBI:29105"/>
    </ligand>
</feature>
<feature type="domain" description="CBS" evidence="8">
    <location>
        <begin position="201"/>
        <end position="261"/>
    </location>
</feature>
<dbReference type="AlphaFoldDB" id="A0AAE9ZAV1"/>
<dbReference type="NCBIfam" id="TIGR00393">
    <property type="entry name" value="kpsF"/>
    <property type="match status" value="1"/>
</dbReference>
<dbReference type="CDD" id="cd04604">
    <property type="entry name" value="CBS_pair_SIS_assoc"/>
    <property type="match status" value="1"/>
</dbReference>
<evidence type="ECO:0000256" key="7">
    <source>
        <dbReference type="PROSITE-ProRule" id="PRU00703"/>
    </source>
</evidence>
<dbReference type="KEGG" id="hfl:PUV54_13810"/>